<dbReference type="Proteomes" id="UP000027195">
    <property type="component" value="Unassembled WGS sequence"/>
</dbReference>
<protein>
    <submittedName>
        <fullName evidence="1">Uncharacterized protein</fullName>
    </submittedName>
</protein>
<dbReference type="HOGENOM" id="CLU_1517634_0_0_1"/>
<sequence>MCFNVLQPSAVGTPLIAQEGSKMERRIKSIAPPFTRFGPPYALYDESVHLQGRRVVNHRRHTTSCWRLPSTNVAGLALSSLYSNNTARAVFTLIGVLRCGWACTLPEKFSYGTCTVRAKHTTRAGDGTLADRSLAPAELTRTSSAMLFPRVVRVIYEGVFKERVRHDVVVPLPVASI</sequence>
<organism evidence="1 2">
    <name type="scientific">Botryobasidium botryosum (strain FD-172 SS1)</name>
    <dbReference type="NCBI Taxonomy" id="930990"/>
    <lineage>
        <taxon>Eukaryota</taxon>
        <taxon>Fungi</taxon>
        <taxon>Dikarya</taxon>
        <taxon>Basidiomycota</taxon>
        <taxon>Agaricomycotina</taxon>
        <taxon>Agaricomycetes</taxon>
        <taxon>Cantharellales</taxon>
        <taxon>Botryobasidiaceae</taxon>
        <taxon>Botryobasidium</taxon>
    </lineage>
</organism>
<accession>A0A067N3I7</accession>
<reference evidence="2" key="1">
    <citation type="journal article" date="2014" name="Proc. Natl. Acad. Sci. U.S.A.">
        <title>Extensive sampling of basidiomycete genomes demonstrates inadequacy of the white-rot/brown-rot paradigm for wood decay fungi.</title>
        <authorList>
            <person name="Riley R."/>
            <person name="Salamov A.A."/>
            <person name="Brown D.W."/>
            <person name="Nagy L.G."/>
            <person name="Floudas D."/>
            <person name="Held B.W."/>
            <person name="Levasseur A."/>
            <person name="Lombard V."/>
            <person name="Morin E."/>
            <person name="Otillar R."/>
            <person name="Lindquist E.A."/>
            <person name="Sun H."/>
            <person name="LaButti K.M."/>
            <person name="Schmutz J."/>
            <person name="Jabbour D."/>
            <person name="Luo H."/>
            <person name="Baker S.E."/>
            <person name="Pisabarro A.G."/>
            <person name="Walton J.D."/>
            <person name="Blanchette R.A."/>
            <person name="Henrissat B."/>
            <person name="Martin F."/>
            <person name="Cullen D."/>
            <person name="Hibbett D.S."/>
            <person name="Grigoriev I.V."/>
        </authorList>
    </citation>
    <scope>NUCLEOTIDE SEQUENCE [LARGE SCALE GENOMIC DNA]</scope>
    <source>
        <strain evidence="2">FD-172 SS1</strain>
    </source>
</reference>
<keyword evidence="2" id="KW-1185">Reference proteome</keyword>
<evidence type="ECO:0000313" key="1">
    <source>
        <dbReference type="EMBL" id="KDQ21540.1"/>
    </source>
</evidence>
<dbReference type="AlphaFoldDB" id="A0A067N3I7"/>
<proteinExistence type="predicted"/>
<dbReference type="InParanoid" id="A0A067N3I7"/>
<dbReference type="EMBL" id="KL198016">
    <property type="protein sequence ID" value="KDQ21540.1"/>
    <property type="molecule type" value="Genomic_DNA"/>
</dbReference>
<gene>
    <name evidence="1" type="ORF">BOTBODRAFT_206128</name>
</gene>
<evidence type="ECO:0000313" key="2">
    <source>
        <dbReference type="Proteomes" id="UP000027195"/>
    </source>
</evidence>
<name>A0A067N3I7_BOTB1</name>